<dbReference type="InterPro" id="IPR045336">
    <property type="entry name" value="MmgE_PrpD_N"/>
</dbReference>
<dbReference type="Pfam" id="PF19305">
    <property type="entry name" value="MmgE_PrpD_C"/>
    <property type="match status" value="1"/>
</dbReference>
<dbReference type="Gene3D" id="1.10.4100.10">
    <property type="entry name" value="2-methylcitrate dehydratase PrpD"/>
    <property type="match status" value="1"/>
</dbReference>
<dbReference type="Gene3D" id="3.30.1330.120">
    <property type="entry name" value="2-methylcitrate dehydratase PrpD"/>
    <property type="match status" value="1"/>
</dbReference>
<comment type="caution">
    <text evidence="4">The sequence shown here is derived from an EMBL/GenBank/DDBJ whole genome shotgun (WGS) entry which is preliminary data.</text>
</comment>
<evidence type="ECO:0008006" key="6">
    <source>
        <dbReference type="Google" id="ProtNLM"/>
    </source>
</evidence>
<dbReference type="InterPro" id="IPR042183">
    <property type="entry name" value="MmgE/PrpD_sf_1"/>
</dbReference>
<gene>
    <name evidence="4" type="ORF">GCM10007924_25400</name>
</gene>
<evidence type="ECO:0000259" key="3">
    <source>
        <dbReference type="Pfam" id="PF19305"/>
    </source>
</evidence>
<keyword evidence="5" id="KW-1185">Reference proteome</keyword>
<reference evidence="4" key="2">
    <citation type="submission" date="2023-01" db="EMBL/GenBank/DDBJ databases">
        <title>Draft genome sequence of Sneathiella chinensis strain NBRC 103408.</title>
        <authorList>
            <person name="Sun Q."/>
            <person name="Mori K."/>
        </authorList>
    </citation>
    <scope>NUCLEOTIDE SEQUENCE</scope>
    <source>
        <strain evidence="4">NBRC 103408</strain>
    </source>
</reference>
<evidence type="ECO:0000259" key="2">
    <source>
        <dbReference type="Pfam" id="PF03972"/>
    </source>
</evidence>
<comment type="similarity">
    <text evidence="1">Belongs to the PrpD family.</text>
</comment>
<reference evidence="4" key="1">
    <citation type="journal article" date="2014" name="Int. J. Syst. Evol. Microbiol.">
        <title>Complete genome of a new Firmicutes species belonging to the dominant human colonic microbiota ('Ruminococcus bicirculans') reveals two chromosomes and a selective capacity to utilize plant glucans.</title>
        <authorList>
            <consortium name="NISC Comparative Sequencing Program"/>
            <person name="Wegmann U."/>
            <person name="Louis P."/>
            <person name="Goesmann A."/>
            <person name="Henrissat B."/>
            <person name="Duncan S.H."/>
            <person name="Flint H.J."/>
        </authorList>
    </citation>
    <scope>NUCLEOTIDE SEQUENCE</scope>
    <source>
        <strain evidence="4">NBRC 103408</strain>
    </source>
</reference>
<dbReference type="Pfam" id="PF03972">
    <property type="entry name" value="MmgE_PrpD_N"/>
    <property type="match status" value="1"/>
</dbReference>
<dbReference type="PANTHER" id="PTHR16943:SF8">
    <property type="entry name" value="2-METHYLCITRATE DEHYDRATASE"/>
    <property type="match status" value="1"/>
</dbReference>
<dbReference type="InterPro" id="IPR005656">
    <property type="entry name" value="MmgE_PrpD"/>
</dbReference>
<proteinExistence type="inferred from homology"/>
<feature type="domain" description="MmgE/PrpD C-terminal" evidence="3">
    <location>
        <begin position="272"/>
        <end position="435"/>
    </location>
</feature>
<dbReference type="InterPro" id="IPR042188">
    <property type="entry name" value="MmgE/PrpD_sf_2"/>
</dbReference>
<evidence type="ECO:0000313" key="5">
    <source>
        <dbReference type="Proteomes" id="UP001161409"/>
    </source>
</evidence>
<protein>
    <recommendedName>
        <fullName evidence="6">MmgE/PrpD family protein</fullName>
    </recommendedName>
</protein>
<dbReference type="Proteomes" id="UP001161409">
    <property type="component" value="Unassembled WGS sequence"/>
</dbReference>
<organism evidence="4 5">
    <name type="scientific">Sneathiella chinensis</name>
    <dbReference type="NCBI Taxonomy" id="349750"/>
    <lineage>
        <taxon>Bacteria</taxon>
        <taxon>Pseudomonadati</taxon>
        <taxon>Pseudomonadota</taxon>
        <taxon>Alphaproteobacteria</taxon>
        <taxon>Sneathiellales</taxon>
        <taxon>Sneathiellaceae</taxon>
        <taxon>Sneathiella</taxon>
    </lineage>
</organism>
<sequence>MVLPMNTITAPNTADEIAIWISETATICNPVARQRAREAFIDTFACILAATSEEVVQKVFEGLHRSGGGLCSVVGRTETLSAENAALVNGTAAHALDFDDNFLPAVTHASAVLVPALLALGEEVGASGDLLLDAYIVGLEIQAWLGHRMIPAHYAAGWHATSTIGAIGAAAACVRLLTLDTETARSALSMATSMACGSKIQFGSMTKPLHAGLAARAGITASRLAAAGVQAHPDPFEGPWGFLSLHHAPARPGNRRNASLAIIDHGLARKRWPCCASAHRTLDAIHQLMRENDLTAEDIARIETRIPDSNARNLRFDSPTTVNEARFSMTYTAAALAVGGTLGLEDFTEEALHRPDVRAFMPRITMLEAGPESDRGEGIWDMPAMTTIATCDGRVLVREILQPVGTIHAPLQEEDLEQKFRSCASRSLPPQQSEGLLAILRGIEGHNVRQIASYLRSLSV</sequence>
<dbReference type="InterPro" id="IPR045337">
    <property type="entry name" value="MmgE_PrpD_C"/>
</dbReference>
<feature type="domain" description="MmgE/PrpD N-terminal" evidence="2">
    <location>
        <begin position="17"/>
        <end position="246"/>
    </location>
</feature>
<dbReference type="EMBL" id="BSNF01000008">
    <property type="protein sequence ID" value="GLQ07319.1"/>
    <property type="molecule type" value="Genomic_DNA"/>
</dbReference>
<dbReference type="PANTHER" id="PTHR16943">
    <property type="entry name" value="2-METHYLCITRATE DEHYDRATASE-RELATED"/>
    <property type="match status" value="1"/>
</dbReference>
<name>A0ABQ5U5Y1_9PROT</name>
<dbReference type="SUPFAM" id="SSF103378">
    <property type="entry name" value="2-methylcitrate dehydratase PrpD"/>
    <property type="match status" value="1"/>
</dbReference>
<dbReference type="InterPro" id="IPR036148">
    <property type="entry name" value="MmgE/PrpD_sf"/>
</dbReference>
<evidence type="ECO:0000313" key="4">
    <source>
        <dbReference type="EMBL" id="GLQ07319.1"/>
    </source>
</evidence>
<evidence type="ECO:0000256" key="1">
    <source>
        <dbReference type="ARBA" id="ARBA00006174"/>
    </source>
</evidence>
<accession>A0ABQ5U5Y1</accession>